<name>A0ABP1CMZ4_9APHY</name>
<keyword evidence="3" id="KW-1185">Reference proteome</keyword>
<accession>A0ABP1CMZ4</accession>
<evidence type="ECO:0000313" key="2">
    <source>
        <dbReference type="EMBL" id="CAL1697081.1"/>
    </source>
</evidence>
<feature type="compositionally biased region" description="Low complexity" evidence="1">
    <location>
        <begin position="201"/>
        <end position="218"/>
    </location>
</feature>
<evidence type="ECO:0000256" key="1">
    <source>
        <dbReference type="SAM" id="MobiDB-lite"/>
    </source>
</evidence>
<proteinExistence type="predicted"/>
<feature type="region of interest" description="Disordered" evidence="1">
    <location>
        <begin position="241"/>
        <end position="281"/>
    </location>
</feature>
<feature type="compositionally biased region" description="Polar residues" evidence="1">
    <location>
        <begin position="244"/>
        <end position="264"/>
    </location>
</feature>
<dbReference type="EMBL" id="OZ037944">
    <property type="protein sequence ID" value="CAL1697081.1"/>
    <property type="molecule type" value="Genomic_DNA"/>
</dbReference>
<dbReference type="Proteomes" id="UP001497453">
    <property type="component" value="Chromosome 1"/>
</dbReference>
<feature type="region of interest" description="Disordered" evidence="1">
    <location>
        <begin position="119"/>
        <end position="218"/>
    </location>
</feature>
<organism evidence="2 3">
    <name type="scientific">Somion occarium</name>
    <dbReference type="NCBI Taxonomy" id="3059160"/>
    <lineage>
        <taxon>Eukaryota</taxon>
        <taxon>Fungi</taxon>
        <taxon>Dikarya</taxon>
        <taxon>Basidiomycota</taxon>
        <taxon>Agaricomycotina</taxon>
        <taxon>Agaricomycetes</taxon>
        <taxon>Polyporales</taxon>
        <taxon>Cerrenaceae</taxon>
        <taxon>Somion</taxon>
    </lineage>
</organism>
<evidence type="ECO:0000313" key="3">
    <source>
        <dbReference type="Proteomes" id="UP001497453"/>
    </source>
</evidence>
<feature type="compositionally biased region" description="Basic residues" evidence="1">
    <location>
        <begin position="167"/>
        <end position="188"/>
    </location>
</feature>
<feature type="region of interest" description="Disordered" evidence="1">
    <location>
        <begin position="1"/>
        <end position="44"/>
    </location>
</feature>
<protein>
    <submittedName>
        <fullName evidence="2">Uncharacterized protein</fullName>
    </submittedName>
</protein>
<gene>
    <name evidence="2" type="ORF">GFSPODELE1_LOCUS1472</name>
</gene>
<sequence length="412" mass="45335">MSAKQNSTESLNDSTVGSKSSHASTADGSLNESNGHAQTGELVDPHIVADHNQLEQVHDISDTNRTMARKSFSSNDMRAKMALALEEQLHAHQDLTSRYQHTLTVEGSSPKPCIVPGNALQLIDDDPEGQHHHPPSIIIINDGSKRPAPESCTPDTSSAEHEPQRRPIPRVRFRSRVRIASGLHRHRQSATGNGDGHPDHTPTSSSSTSGSPSSSISAPLRWQADENATWGPLGRRLSAYAHSNGWQRRSPTTSRPQKSDQMQYTRAKVTRTGSDERTPLLSSNRPRIAYVDSGLDGGGMADDERPRVLGGRFEDEDEEEAEERALRAAALRREEEAVFGKWPWRLFNRHVSLAFFSSVTARLCVSKLTLIFYLSLFPRLRCALMYSGGGSTSSLCSVVVARTTRTMKNEAN</sequence>
<feature type="compositionally biased region" description="Polar residues" evidence="1">
    <location>
        <begin position="1"/>
        <end position="37"/>
    </location>
</feature>
<reference evidence="3" key="1">
    <citation type="submission" date="2024-04" db="EMBL/GenBank/DDBJ databases">
        <authorList>
            <person name="Shaw F."/>
            <person name="Minotto A."/>
        </authorList>
    </citation>
    <scope>NUCLEOTIDE SEQUENCE [LARGE SCALE GENOMIC DNA]</scope>
</reference>